<evidence type="ECO:0000313" key="3">
    <source>
        <dbReference type="WBParaSite" id="jg2508"/>
    </source>
</evidence>
<reference evidence="3" key="1">
    <citation type="submission" date="2022-11" db="UniProtKB">
        <authorList>
            <consortium name="WormBaseParasite"/>
        </authorList>
    </citation>
    <scope>IDENTIFICATION</scope>
</reference>
<dbReference type="Proteomes" id="UP000887574">
    <property type="component" value="Unplaced"/>
</dbReference>
<keyword evidence="2" id="KW-1185">Reference proteome</keyword>
<evidence type="ECO:0000256" key="1">
    <source>
        <dbReference type="SAM" id="Phobius"/>
    </source>
</evidence>
<protein>
    <submittedName>
        <fullName evidence="3">Uncharacterized protein</fullName>
    </submittedName>
</protein>
<keyword evidence="1" id="KW-0812">Transmembrane</keyword>
<name>A0A915DZE9_9BILA</name>
<evidence type="ECO:0000313" key="2">
    <source>
        <dbReference type="Proteomes" id="UP000887574"/>
    </source>
</evidence>
<organism evidence="2 3">
    <name type="scientific">Ditylenchus dipsaci</name>
    <dbReference type="NCBI Taxonomy" id="166011"/>
    <lineage>
        <taxon>Eukaryota</taxon>
        <taxon>Metazoa</taxon>
        <taxon>Ecdysozoa</taxon>
        <taxon>Nematoda</taxon>
        <taxon>Chromadorea</taxon>
        <taxon>Rhabditida</taxon>
        <taxon>Tylenchina</taxon>
        <taxon>Tylenchomorpha</taxon>
        <taxon>Sphaerularioidea</taxon>
        <taxon>Anguinidae</taxon>
        <taxon>Anguininae</taxon>
        <taxon>Ditylenchus</taxon>
    </lineage>
</organism>
<accession>A0A915DZE9</accession>
<proteinExistence type="predicted"/>
<feature type="transmembrane region" description="Helical" evidence="1">
    <location>
        <begin position="15"/>
        <end position="38"/>
    </location>
</feature>
<dbReference type="WBParaSite" id="jg2508">
    <property type="protein sequence ID" value="jg2508"/>
    <property type="gene ID" value="jg2508"/>
</dbReference>
<keyword evidence="1" id="KW-1133">Transmembrane helix</keyword>
<keyword evidence="1" id="KW-0472">Membrane</keyword>
<sequence>MCCCFCRLHRHQVHLISYGFVSFSLITTGLVFTVFAIFQKDSQIGKVWLAGPTTMVIIDWGPAMMHGREGSIDSRIMDQLTLTNSLPTGGNMLNGASNQLKAPLHFDNLLPPQQLGTKRQSSLIPVSSSLSSTHLTSKTPLISRGSAAMDEEAGQAGAIDCIVYAQYDSISNSNPDGLRALRPIEESTQTSQNSMYNHHLHYRPTSTPVATQTVITTDKFTQCSCDDHDDGLVFSARDRLASWVENNSFTHHNNNSYGSIEIRSGSQYQGETFVLNERIHLI</sequence>
<dbReference type="AlphaFoldDB" id="A0A915DZE9"/>